<dbReference type="SMART" id="SM01383">
    <property type="entry name" value="Ribosomal_L2"/>
    <property type="match status" value="1"/>
</dbReference>
<organism evidence="7">
    <name type="scientific">uncultured bacterium</name>
    <name type="common">gcode 4</name>
    <dbReference type="NCBI Taxonomy" id="1234023"/>
    <lineage>
        <taxon>Bacteria</taxon>
        <taxon>environmental samples</taxon>
    </lineage>
</organism>
<sequence>MALKKYNPTTPSRRAMTGYTFEELTTSKPYKPLTVSLKKAAWRNNTGRITVRHQWGGHKQLLRLVDFFYSDKLDIPAKVETVEYDPNRSAYISLICYRDWERRYILAHKDIKVWDIVVTSINAKPVNWNRMQVWNIPVWLSVHNVELIVWKWASSVRSAGSRAQILSQEGEYTQIKMPSGEIRLVHKNCYATIWILSNIDHNQIVIWKAWRSRWMWKRPTVLWKSMNPVDHPHWGWEWHSPIGMPYPKTPWGKPALWVKTRK</sequence>
<dbReference type="InterPro" id="IPR008991">
    <property type="entry name" value="Translation_prot_SH3-like_sf"/>
</dbReference>
<reference evidence="7" key="1">
    <citation type="journal article" date="2012" name="Science">
        <title>Fermentation, hydrogen, and sulfur metabolism in multiple uncultivated bacterial phyla.</title>
        <authorList>
            <person name="Wrighton K.C."/>
            <person name="Thomas B.C."/>
            <person name="Sharon I."/>
            <person name="Miller C.S."/>
            <person name="Castelle C.J."/>
            <person name="VerBerkmoes N.C."/>
            <person name="Wilkins M.J."/>
            <person name="Hettich R.L."/>
            <person name="Lipton M.S."/>
            <person name="Williams K.H."/>
            <person name="Long P.E."/>
            <person name="Banfield J.F."/>
        </authorList>
    </citation>
    <scope>NUCLEOTIDE SEQUENCE [LARGE SCALE GENOMIC DNA]</scope>
</reference>
<dbReference type="InterPro" id="IPR022669">
    <property type="entry name" value="Ribosomal_uL2_C"/>
</dbReference>
<evidence type="ECO:0000259" key="5">
    <source>
        <dbReference type="SMART" id="SM01382"/>
    </source>
</evidence>
<dbReference type="Gene3D" id="2.40.50.140">
    <property type="entry name" value="Nucleic acid-binding proteins"/>
    <property type="match status" value="1"/>
</dbReference>
<dbReference type="PIRSF" id="PIRSF002158">
    <property type="entry name" value="Ribosomal_L2"/>
    <property type="match status" value="1"/>
</dbReference>
<evidence type="ECO:0000256" key="4">
    <source>
        <dbReference type="ARBA" id="ARBA00035459"/>
    </source>
</evidence>
<dbReference type="Pfam" id="PF00181">
    <property type="entry name" value="Ribosomal_L2_N"/>
    <property type="match status" value="1"/>
</dbReference>
<proteinExistence type="inferred from homology"/>
<feature type="domain" description="Large ribosomal subunit protein uL2 C-terminal" evidence="5">
    <location>
        <begin position="125"/>
        <end position="254"/>
    </location>
</feature>
<evidence type="ECO:0000313" key="7">
    <source>
        <dbReference type="EMBL" id="EKE25982.1"/>
    </source>
</evidence>
<dbReference type="NCBIfam" id="TIGR01171">
    <property type="entry name" value="rplB_bact"/>
    <property type="match status" value="1"/>
</dbReference>
<gene>
    <name evidence="7" type="ORF">ACD_4C00485G0004</name>
</gene>
<dbReference type="PANTHER" id="PTHR13691:SF5">
    <property type="entry name" value="LARGE RIBOSOMAL SUBUNIT PROTEIN UL2M"/>
    <property type="match status" value="1"/>
</dbReference>
<dbReference type="InterPro" id="IPR022666">
    <property type="entry name" value="Ribosomal_uL2_RNA-bd_dom"/>
</dbReference>
<keyword evidence="3" id="KW-0687">Ribonucleoprotein</keyword>
<dbReference type="GO" id="GO:0015934">
    <property type="term" value="C:large ribosomal subunit"/>
    <property type="evidence" value="ECO:0007669"/>
    <property type="project" value="InterPro"/>
</dbReference>
<evidence type="ECO:0000259" key="6">
    <source>
        <dbReference type="SMART" id="SM01383"/>
    </source>
</evidence>
<dbReference type="InterPro" id="IPR012340">
    <property type="entry name" value="NA-bd_OB-fold"/>
</dbReference>
<comment type="caution">
    <text evidence="7">The sequence shown here is derived from an EMBL/GenBank/DDBJ whole genome shotgun (WGS) entry which is preliminary data.</text>
</comment>
<dbReference type="PANTHER" id="PTHR13691">
    <property type="entry name" value="RIBOSOMAL PROTEIN L2"/>
    <property type="match status" value="1"/>
</dbReference>
<dbReference type="GO" id="GO:0002181">
    <property type="term" value="P:cytoplasmic translation"/>
    <property type="evidence" value="ECO:0007669"/>
    <property type="project" value="TreeGrafter"/>
</dbReference>
<feature type="domain" description="Large ribosomal subunit protein uL2 RNA-binding" evidence="6">
    <location>
        <begin position="43"/>
        <end position="119"/>
    </location>
</feature>
<dbReference type="EMBL" id="AMFJ01001001">
    <property type="protein sequence ID" value="EKE25982.1"/>
    <property type="molecule type" value="Genomic_DNA"/>
</dbReference>
<dbReference type="GO" id="GO:0003723">
    <property type="term" value="F:RNA binding"/>
    <property type="evidence" value="ECO:0007669"/>
    <property type="project" value="InterPro"/>
</dbReference>
<dbReference type="InterPro" id="IPR014722">
    <property type="entry name" value="Rib_uL2_dom2"/>
</dbReference>
<dbReference type="AlphaFoldDB" id="K2FVU3"/>
<dbReference type="InterPro" id="IPR002171">
    <property type="entry name" value="Ribosomal_uL2"/>
</dbReference>
<dbReference type="GO" id="GO:0016740">
    <property type="term" value="F:transferase activity"/>
    <property type="evidence" value="ECO:0007669"/>
    <property type="project" value="InterPro"/>
</dbReference>
<feature type="non-terminal residue" evidence="7">
    <location>
        <position position="262"/>
    </location>
</feature>
<evidence type="ECO:0000256" key="2">
    <source>
        <dbReference type="ARBA" id="ARBA00022980"/>
    </source>
</evidence>
<name>K2FVU3_9BACT</name>
<comment type="similarity">
    <text evidence="1">Belongs to the universal ribosomal protein uL2 family.</text>
</comment>
<dbReference type="SUPFAM" id="SSF50249">
    <property type="entry name" value="Nucleic acid-binding proteins"/>
    <property type="match status" value="1"/>
</dbReference>
<dbReference type="GO" id="GO:0003735">
    <property type="term" value="F:structural constituent of ribosome"/>
    <property type="evidence" value="ECO:0007669"/>
    <property type="project" value="InterPro"/>
</dbReference>
<dbReference type="SUPFAM" id="SSF50104">
    <property type="entry name" value="Translation proteins SH3-like domain"/>
    <property type="match status" value="1"/>
</dbReference>
<dbReference type="Gene3D" id="4.10.950.10">
    <property type="entry name" value="Ribosomal protein L2, domain 3"/>
    <property type="match status" value="1"/>
</dbReference>
<accession>K2FVU3</accession>
<dbReference type="InterPro" id="IPR014726">
    <property type="entry name" value="Ribosomal_uL2_dom3"/>
</dbReference>
<evidence type="ECO:0000256" key="3">
    <source>
        <dbReference type="ARBA" id="ARBA00023274"/>
    </source>
</evidence>
<dbReference type="Gene3D" id="2.30.30.30">
    <property type="match status" value="1"/>
</dbReference>
<evidence type="ECO:0000256" key="1">
    <source>
        <dbReference type="ARBA" id="ARBA00005636"/>
    </source>
</evidence>
<dbReference type="InterPro" id="IPR005880">
    <property type="entry name" value="Ribosomal_uL2_bac/org-type"/>
</dbReference>
<dbReference type="Pfam" id="PF03947">
    <property type="entry name" value="Ribosomal_L2_C"/>
    <property type="match status" value="1"/>
</dbReference>
<protein>
    <recommendedName>
        <fullName evidence="4">50S ribosomal protein L2</fullName>
    </recommendedName>
</protein>
<keyword evidence="2" id="KW-0689">Ribosomal protein</keyword>
<dbReference type="SMART" id="SM01382">
    <property type="entry name" value="Ribosomal_L2_C"/>
    <property type="match status" value="1"/>
</dbReference>